<feature type="transmembrane region" description="Helical" evidence="6">
    <location>
        <begin position="6"/>
        <end position="27"/>
    </location>
</feature>
<comment type="subcellular location">
    <subcellularLocation>
        <location evidence="1">Cell membrane</location>
        <topology evidence="1">Multi-pass membrane protein</topology>
    </subcellularLocation>
</comment>
<feature type="transmembrane region" description="Helical" evidence="6">
    <location>
        <begin position="39"/>
        <end position="59"/>
    </location>
</feature>
<evidence type="ECO:0000256" key="2">
    <source>
        <dbReference type="ARBA" id="ARBA00022475"/>
    </source>
</evidence>
<evidence type="ECO:0000313" key="7">
    <source>
        <dbReference type="EMBL" id="PZR15972.1"/>
    </source>
</evidence>
<keyword evidence="5 6" id="KW-0472">Membrane</keyword>
<evidence type="ECO:0000256" key="6">
    <source>
        <dbReference type="SAM" id="Phobius"/>
    </source>
</evidence>
<dbReference type="PANTHER" id="PTHR39087:SF2">
    <property type="entry name" value="UPF0104 MEMBRANE PROTEIN MJ1595"/>
    <property type="match status" value="1"/>
</dbReference>
<proteinExistence type="predicted"/>
<organism evidence="7 8">
    <name type="scientific">Archangium gephyra</name>
    <dbReference type="NCBI Taxonomy" id="48"/>
    <lineage>
        <taxon>Bacteria</taxon>
        <taxon>Pseudomonadati</taxon>
        <taxon>Myxococcota</taxon>
        <taxon>Myxococcia</taxon>
        <taxon>Myxococcales</taxon>
        <taxon>Cystobacterineae</taxon>
        <taxon>Archangiaceae</taxon>
        <taxon>Archangium</taxon>
    </lineage>
</organism>
<feature type="transmembrane region" description="Helical" evidence="6">
    <location>
        <begin position="119"/>
        <end position="140"/>
    </location>
</feature>
<dbReference type="PROSITE" id="PS51257">
    <property type="entry name" value="PROKAR_LIPOPROTEIN"/>
    <property type="match status" value="1"/>
</dbReference>
<evidence type="ECO:0000256" key="1">
    <source>
        <dbReference type="ARBA" id="ARBA00004651"/>
    </source>
</evidence>
<evidence type="ECO:0000313" key="8">
    <source>
        <dbReference type="Proteomes" id="UP000249061"/>
    </source>
</evidence>
<evidence type="ECO:0000256" key="4">
    <source>
        <dbReference type="ARBA" id="ARBA00022989"/>
    </source>
</evidence>
<dbReference type="EMBL" id="QFQP01000004">
    <property type="protein sequence ID" value="PZR15972.1"/>
    <property type="molecule type" value="Genomic_DNA"/>
</dbReference>
<feature type="transmembrane region" description="Helical" evidence="6">
    <location>
        <begin position="259"/>
        <end position="275"/>
    </location>
</feature>
<dbReference type="Pfam" id="PF03706">
    <property type="entry name" value="LPG_synthase_TM"/>
    <property type="match status" value="1"/>
</dbReference>
<accession>A0A2W5TMT1</accession>
<feature type="transmembrane region" description="Helical" evidence="6">
    <location>
        <begin position="219"/>
        <end position="239"/>
    </location>
</feature>
<dbReference type="InterPro" id="IPR022791">
    <property type="entry name" value="L-PG_synthase/AglD"/>
</dbReference>
<dbReference type="Proteomes" id="UP000249061">
    <property type="component" value="Unassembled WGS sequence"/>
</dbReference>
<sequence length="353" mass="38838">MNKWVKFLLGMAVTVACLVWTFKGTNWDEFFGALKAANWVRLVVGYTAILTVIHFARTLRWGNLLSGIEHVPFKKLNEASAIGFMMLIILPFRLGEFARPFLIAQRSNIRRSAAMTSVVLERIIDGLIIAALLFVLMWFLPDDARGLPAIRTGAWMMLLVFGGGFLFLLLARWRHDFVVGVMRKTAGRIAPGPTEKIIGIVDGFVGALKQLPDAKNMTLFFVWTGVYWVANGFGMSYFANSFDCSNASGGSCLPLEMSLFQGYFLLCVTIVGMLIPAAPGSAGTAQFALKLGMSVFLSDAVVNSSGVAFANLLWLFQIVQQILFGLFFMVRSHASFSDIAGRLSEQKKEGEAA</sequence>
<feature type="transmembrane region" description="Helical" evidence="6">
    <location>
        <begin position="312"/>
        <end position="330"/>
    </location>
</feature>
<name>A0A2W5TMT1_9BACT</name>
<keyword evidence="4 6" id="KW-1133">Transmembrane helix</keyword>
<dbReference type="PANTHER" id="PTHR39087">
    <property type="entry name" value="UPF0104 MEMBRANE PROTEIN MJ1595"/>
    <property type="match status" value="1"/>
</dbReference>
<keyword evidence="3 6" id="KW-0812">Transmembrane</keyword>
<protein>
    <submittedName>
        <fullName evidence="7">TIGR00374 family protein</fullName>
    </submittedName>
</protein>
<evidence type="ECO:0000256" key="3">
    <source>
        <dbReference type="ARBA" id="ARBA00022692"/>
    </source>
</evidence>
<keyword evidence="2" id="KW-1003">Cell membrane</keyword>
<dbReference type="GO" id="GO:0005886">
    <property type="term" value="C:plasma membrane"/>
    <property type="evidence" value="ECO:0007669"/>
    <property type="project" value="UniProtKB-SubCell"/>
</dbReference>
<feature type="transmembrane region" description="Helical" evidence="6">
    <location>
        <begin position="152"/>
        <end position="173"/>
    </location>
</feature>
<evidence type="ECO:0000256" key="5">
    <source>
        <dbReference type="ARBA" id="ARBA00023136"/>
    </source>
</evidence>
<reference evidence="7 8" key="1">
    <citation type="submission" date="2017-08" db="EMBL/GenBank/DDBJ databases">
        <title>Infants hospitalized years apart are colonized by the same room-sourced microbial strains.</title>
        <authorList>
            <person name="Brooks B."/>
            <person name="Olm M.R."/>
            <person name="Firek B.A."/>
            <person name="Baker R."/>
            <person name="Thomas B.C."/>
            <person name="Morowitz M.J."/>
            <person name="Banfield J.F."/>
        </authorList>
    </citation>
    <scope>NUCLEOTIDE SEQUENCE [LARGE SCALE GENOMIC DNA]</scope>
    <source>
        <strain evidence="7">S2_003_000_R2_14</strain>
    </source>
</reference>
<gene>
    <name evidence="7" type="ORF">DI536_06625</name>
</gene>
<comment type="caution">
    <text evidence="7">The sequence shown here is derived from an EMBL/GenBank/DDBJ whole genome shotgun (WGS) entry which is preliminary data.</text>
</comment>
<dbReference type="AlphaFoldDB" id="A0A2W5TMT1"/>